<evidence type="ECO:0000259" key="5">
    <source>
        <dbReference type="Pfam" id="PF00149"/>
    </source>
</evidence>
<dbReference type="OrthoDB" id="9811542at2"/>
<proteinExistence type="inferred from homology"/>
<dbReference type="EMBL" id="RSED01000012">
    <property type="protein sequence ID" value="RRS03409.1"/>
    <property type="molecule type" value="Genomic_DNA"/>
</dbReference>
<dbReference type="Pfam" id="PF00149">
    <property type="entry name" value="Metallophos"/>
    <property type="match status" value="1"/>
</dbReference>
<accession>A0A3R8T0P5</accession>
<gene>
    <name evidence="6" type="ORF">EIP75_15810</name>
</gene>
<dbReference type="PANTHER" id="PTHR42988">
    <property type="entry name" value="PHOSPHOHYDROLASE"/>
    <property type="match status" value="1"/>
</dbReference>
<feature type="domain" description="Calcineurin-like phosphoesterase" evidence="5">
    <location>
        <begin position="4"/>
        <end position="190"/>
    </location>
</feature>
<evidence type="ECO:0000256" key="2">
    <source>
        <dbReference type="ARBA" id="ARBA00022801"/>
    </source>
</evidence>
<name>A0A3R8T0P5_9BURK</name>
<keyword evidence="3" id="KW-0408">Iron</keyword>
<organism evidence="6 7">
    <name type="scientific">Aquabacterium soli</name>
    <dbReference type="NCBI Taxonomy" id="2493092"/>
    <lineage>
        <taxon>Bacteria</taxon>
        <taxon>Pseudomonadati</taxon>
        <taxon>Pseudomonadota</taxon>
        <taxon>Betaproteobacteria</taxon>
        <taxon>Burkholderiales</taxon>
        <taxon>Aquabacterium</taxon>
    </lineage>
</organism>
<keyword evidence="1" id="KW-0479">Metal-binding</keyword>
<dbReference type="RefSeq" id="WP_125244238.1">
    <property type="nucleotide sequence ID" value="NZ_RSED01000012.1"/>
</dbReference>
<keyword evidence="7" id="KW-1185">Reference proteome</keyword>
<evidence type="ECO:0000256" key="1">
    <source>
        <dbReference type="ARBA" id="ARBA00022723"/>
    </source>
</evidence>
<dbReference type="InterPro" id="IPR029052">
    <property type="entry name" value="Metallo-depent_PP-like"/>
</dbReference>
<dbReference type="AlphaFoldDB" id="A0A3R8T0P5"/>
<protein>
    <submittedName>
        <fullName evidence="6">Metallophosphoesterase</fullName>
    </submittedName>
</protein>
<dbReference type="PANTHER" id="PTHR42988:SF2">
    <property type="entry name" value="CYCLIC NUCLEOTIDE PHOSPHODIESTERASE CBUA0032-RELATED"/>
    <property type="match status" value="1"/>
</dbReference>
<evidence type="ECO:0000256" key="4">
    <source>
        <dbReference type="ARBA" id="ARBA00025742"/>
    </source>
</evidence>
<reference evidence="6 7" key="1">
    <citation type="submission" date="2018-12" db="EMBL/GenBank/DDBJ databases">
        <title>The whole draft genome of Aquabacterium sp. SJQ9.</title>
        <authorList>
            <person name="Sun L."/>
            <person name="Gao X."/>
            <person name="Chen W."/>
            <person name="Huang K."/>
        </authorList>
    </citation>
    <scope>NUCLEOTIDE SEQUENCE [LARGE SCALE GENOMIC DNA]</scope>
    <source>
        <strain evidence="6 7">SJQ9</strain>
    </source>
</reference>
<keyword evidence="2" id="KW-0378">Hydrolase</keyword>
<sequence>MPLVAHLSDTHFGTEQPEVVDDILRCLHLLRPEVIVLSGDITQRARASEFRRARAFVDQLPPGKRLILPGNHDLPLNPLSRVLWPLGRFRNTFGPQLEPSLDTPELLIVCVNTTRGWRHKHGEVSPTQIGAVADRLRQGPPEQLKIVVTHQPVQVSRELDEPDRLRRGPRALQAWREAGADLVLGGHIHLPYMLPVLAEGASEGRGPVWVVNAGTAVSRRVRFEAGNSFNLIRPLHYSDRGERLCTVERWDHHPGEGFTPARVHELELPAGQALNGRRQASG</sequence>
<evidence type="ECO:0000256" key="3">
    <source>
        <dbReference type="ARBA" id="ARBA00023004"/>
    </source>
</evidence>
<evidence type="ECO:0000313" key="6">
    <source>
        <dbReference type="EMBL" id="RRS03409.1"/>
    </source>
</evidence>
<dbReference type="SUPFAM" id="SSF56300">
    <property type="entry name" value="Metallo-dependent phosphatases"/>
    <property type="match status" value="1"/>
</dbReference>
<dbReference type="InterPro" id="IPR050884">
    <property type="entry name" value="CNP_phosphodiesterase-III"/>
</dbReference>
<evidence type="ECO:0000313" key="7">
    <source>
        <dbReference type="Proteomes" id="UP000269265"/>
    </source>
</evidence>
<dbReference type="InterPro" id="IPR004843">
    <property type="entry name" value="Calcineurin-like_PHP"/>
</dbReference>
<comment type="caution">
    <text evidence="6">The sequence shown here is derived from an EMBL/GenBank/DDBJ whole genome shotgun (WGS) entry which is preliminary data.</text>
</comment>
<dbReference type="Proteomes" id="UP000269265">
    <property type="component" value="Unassembled WGS sequence"/>
</dbReference>
<dbReference type="Gene3D" id="3.60.21.10">
    <property type="match status" value="1"/>
</dbReference>
<dbReference type="GO" id="GO:0016787">
    <property type="term" value="F:hydrolase activity"/>
    <property type="evidence" value="ECO:0007669"/>
    <property type="project" value="UniProtKB-KW"/>
</dbReference>
<dbReference type="GO" id="GO:0046872">
    <property type="term" value="F:metal ion binding"/>
    <property type="evidence" value="ECO:0007669"/>
    <property type="project" value="UniProtKB-KW"/>
</dbReference>
<comment type="similarity">
    <text evidence="4">Belongs to the cyclic nucleotide phosphodiesterase class-III family.</text>
</comment>